<dbReference type="InParanoid" id="A0A4S2N1U8"/>
<dbReference type="STRING" id="341454.A0A4S2N1U8"/>
<dbReference type="Proteomes" id="UP000298138">
    <property type="component" value="Unassembled WGS sequence"/>
</dbReference>
<comment type="function">
    <text evidence="5">May play a role in ribosome biogenesis.</text>
</comment>
<keyword evidence="8" id="KW-1185">Reference proteome</keyword>
<evidence type="ECO:0000256" key="5">
    <source>
        <dbReference type="PIRNR" id="PIRNR017302"/>
    </source>
</evidence>
<name>A0A4S2N1U8_9PEZI</name>
<keyword evidence="4 5" id="KW-0539">Nucleus</keyword>
<dbReference type="GO" id="GO:0005654">
    <property type="term" value="C:nucleoplasm"/>
    <property type="evidence" value="ECO:0007669"/>
    <property type="project" value="UniProtKB-SubCell"/>
</dbReference>
<dbReference type="GO" id="GO:0000027">
    <property type="term" value="P:ribosomal large subunit assembly"/>
    <property type="evidence" value="ECO:0007669"/>
    <property type="project" value="UniProtKB-UniRule"/>
</dbReference>
<sequence length="429" mass="48967">MPSKQPSRKGKKAWRKNVDITDVQSGLEQVREEIAQGGVIAEKADTELFALDFGGDASIPKREKQTKVLRCDQILASRSAVPAVSSRKRTGNPALGDGIIPLKKHRTGYVSRSEVQKLKAIAHGQTEASVAAKLKTDDFHDPWAEPAPLTPAQLEAQKKSFVEEKMPVKAPKTLKHKPVVLSTAEKEVPAVKLPDAGISYNPEFAKWDKLLREEGAKEVEVEKKRLAAEEEERRIQELREMADEPTEEFDDESSDEESSSDEDEDEDEDEEESNEAKAVKAEVKRKTQAQKNREKRRKEQERKREAELKEKQMQRELMLVRKYERDVKAAERARMAKALAKRAKLESTDPNSLRKKRFGKIELPRPALEVQLPDELADSLRRLKPEGNLLSDRFRSIRERGIVEHRAPIIQAKKLRRATTEKWSYKDFK</sequence>
<dbReference type="PANTHER" id="PTHR14211:SF7">
    <property type="entry name" value="RIBOSOME BIOGENESIS PROTEIN NOP53"/>
    <property type="match status" value="1"/>
</dbReference>
<feature type="compositionally biased region" description="Acidic residues" evidence="6">
    <location>
        <begin position="243"/>
        <end position="273"/>
    </location>
</feature>
<organism evidence="7 8">
    <name type="scientific">Ascodesmis nigricans</name>
    <dbReference type="NCBI Taxonomy" id="341454"/>
    <lineage>
        <taxon>Eukaryota</taxon>
        <taxon>Fungi</taxon>
        <taxon>Dikarya</taxon>
        <taxon>Ascomycota</taxon>
        <taxon>Pezizomycotina</taxon>
        <taxon>Pezizomycetes</taxon>
        <taxon>Pezizales</taxon>
        <taxon>Ascodesmidaceae</taxon>
        <taxon>Ascodesmis</taxon>
    </lineage>
</organism>
<gene>
    <name evidence="7" type="ORF">EX30DRAFT_339171</name>
</gene>
<feature type="compositionally biased region" description="Basic and acidic residues" evidence="6">
    <location>
        <begin position="217"/>
        <end position="242"/>
    </location>
</feature>
<evidence type="ECO:0000256" key="2">
    <source>
        <dbReference type="ARBA" id="ARBA00018339"/>
    </source>
</evidence>
<dbReference type="FunCoup" id="A0A4S2N1U8">
    <property type="interactions" value="602"/>
</dbReference>
<feature type="compositionally biased region" description="Basic and acidic residues" evidence="6">
    <location>
        <begin position="297"/>
        <end position="312"/>
    </location>
</feature>
<evidence type="ECO:0000313" key="7">
    <source>
        <dbReference type="EMBL" id="TGZ82914.1"/>
    </source>
</evidence>
<evidence type="ECO:0000256" key="6">
    <source>
        <dbReference type="SAM" id="MobiDB-lite"/>
    </source>
</evidence>
<feature type="compositionally biased region" description="Basic and acidic residues" evidence="6">
    <location>
        <begin position="274"/>
        <end position="285"/>
    </location>
</feature>
<protein>
    <recommendedName>
        <fullName evidence="2 5">Ribosome biogenesis protein NOP53</fullName>
    </recommendedName>
</protein>
<comment type="subcellular location">
    <subcellularLocation>
        <location evidence="5">Nucleus</location>
        <location evidence="5">Nucleolus</location>
    </subcellularLocation>
    <subcellularLocation>
        <location evidence="5">Nucleus</location>
        <location evidence="5">Nucleoplasm</location>
    </subcellularLocation>
</comment>
<evidence type="ECO:0000256" key="3">
    <source>
        <dbReference type="ARBA" id="ARBA00022517"/>
    </source>
</evidence>
<dbReference type="GO" id="GO:0005730">
    <property type="term" value="C:nucleolus"/>
    <property type="evidence" value="ECO:0007669"/>
    <property type="project" value="UniProtKB-SubCell"/>
</dbReference>
<dbReference type="PANTHER" id="PTHR14211">
    <property type="entry name" value="GLIOMA SUPPRESSOR CANDIDATE REGION GENE 2"/>
    <property type="match status" value="1"/>
</dbReference>
<evidence type="ECO:0000313" key="8">
    <source>
        <dbReference type="Proteomes" id="UP000298138"/>
    </source>
</evidence>
<dbReference type="InterPro" id="IPR011687">
    <property type="entry name" value="Nop53/GLTSCR2"/>
</dbReference>
<proteinExistence type="inferred from homology"/>
<dbReference type="OrthoDB" id="5072at2759"/>
<evidence type="ECO:0000256" key="1">
    <source>
        <dbReference type="ARBA" id="ARBA00008838"/>
    </source>
</evidence>
<keyword evidence="3 5" id="KW-0690">Ribosome biogenesis</keyword>
<dbReference type="Pfam" id="PF07767">
    <property type="entry name" value="Nop53"/>
    <property type="match status" value="1"/>
</dbReference>
<comment type="similarity">
    <text evidence="1 5">Belongs to the NOP53 family.</text>
</comment>
<dbReference type="AlphaFoldDB" id="A0A4S2N1U8"/>
<dbReference type="EMBL" id="ML220114">
    <property type="protein sequence ID" value="TGZ82914.1"/>
    <property type="molecule type" value="Genomic_DNA"/>
</dbReference>
<dbReference type="GO" id="GO:0008097">
    <property type="term" value="F:5S rRNA binding"/>
    <property type="evidence" value="ECO:0007669"/>
    <property type="project" value="TreeGrafter"/>
</dbReference>
<evidence type="ECO:0000256" key="4">
    <source>
        <dbReference type="ARBA" id="ARBA00023242"/>
    </source>
</evidence>
<dbReference type="GO" id="GO:0006364">
    <property type="term" value="P:rRNA processing"/>
    <property type="evidence" value="ECO:0007669"/>
    <property type="project" value="TreeGrafter"/>
</dbReference>
<reference evidence="7 8" key="1">
    <citation type="submission" date="2019-04" db="EMBL/GenBank/DDBJ databases">
        <title>Comparative genomics and transcriptomics to analyze fruiting body development in filamentous ascomycetes.</title>
        <authorList>
            <consortium name="DOE Joint Genome Institute"/>
            <person name="Lutkenhaus R."/>
            <person name="Traeger S."/>
            <person name="Breuer J."/>
            <person name="Kuo A."/>
            <person name="Lipzen A."/>
            <person name="Pangilinan J."/>
            <person name="Dilworth D."/>
            <person name="Sandor L."/>
            <person name="Poggeler S."/>
            <person name="Barry K."/>
            <person name="Grigoriev I.V."/>
            <person name="Nowrousian M."/>
        </authorList>
    </citation>
    <scope>NUCLEOTIDE SEQUENCE [LARGE SCALE GENOMIC DNA]</scope>
    <source>
        <strain evidence="7 8">CBS 389.68</strain>
    </source>
</reference>
<feature type="region of interest" description="Disordered" evidence="6">
    <location>
        <begin position="217"/>
        <end position="312"/>
    </location>
</feature>
<dbReference type="PIRSF" id="PIRSF017302">
    <property type="entry name" value="Gltscr2"/>
    <property type="match status" value="1"/>
</dbReference>
<accession>A0A4S2N1U8</accession>